<reference evidence="2" key="1">
    <citation type="journal article" date="2001" name="J. Bacteriol.">
        <title>Bap, a Staphylococcus aureus surface protein involved in biofilm formation.</title>
        <authorList>
            <person name="Cucarella C."/>
            <person name="Solano C."/>
            <person name="Valle J."/>
            <person name="Amorena B."/>
            <person name="Lasa I."/>
            <person name="Penades J.R."/>
        </authorList>
    </citation>
    <scope>NUCLEOTIDE SEQUENCE</scope>
    <source>
        <strain evidence="2">V329</strain>
    </source>
</reference>
<keyword evidence="1" id="KW-0812">Transmembrane</keyword>
<keyword evidence="1" id="KW-0472">Membrane</keyword>
<dbReference type="EMBL" id="AY220730">
    <property type="protein sequence ID" value="AAP55229.1"/>
    <property type="molecule type" value="Genomic_DNA"/>
</dbReference>
<protein>
    <submittedName>
        <fullName evidence="2">Uncharacterized protein</fullName>
    </submittedName>
</protein>
<evidence type="ECO:0000256" key="1">
    <source>
        <dbReference type="SAM" id="Phobius"/>
    </source>
</evidence>
<dbReference type="AlphaFoldDB" id="Q7X3R4"/>
<feature type="transmembrane region" description="Helical" evidence="1">
    <location>
        <begin position="12"/>
        <end position="32"/>
    </location>
</feature>
<accession>Q7X3R4</accession>
<feature type="transmembrane region" description="Helical" evidence="1">
    <location>
        <begin position="44"/>
        <end position="72"/>
    </location>
</feature>
<reference evidence="2" key="2">
    <citation type="journal article" date="2003" name="Mol. Microbiol.">
        <title>Sip, an integrase protein with excision, circularization and integration activities, defines a new family of mobile Staphylococcus aureus pathogenicity islands.</title>
        <authorList>
            <person name="Ubeda C."/>
            <person name="Tormo M.A."/>
            <person name="Cucarella C."/>
            <person name="Trotonda P."/>
            <person name="Foster T.J."/>
            <person name="Lasa I."/>
            <person name="Penades J.R."/>
        </authorList>
    </citation>
    <scope>NUCLEOTIDE SEQUENCE</scope>
    <source>
        <strain evidence="2">V329</strain>
    </source>
</reference>
<organism evidence="2">
    <name type="scientific">Staphylococcus aureus</name>
    <dbReference type="NCBI Taxonomy" id="1280"/>
    <lineage>
        <taxon>Bacteria</taxon>
        <taxon>Bacillati</taxon>
        <taxon>Bacillota</taxon>
        <taxon>Bacilli</taxon>
        <taxon>Bacillales</taxon>
        <taxon>Staphylococcaceae</taxon>
        <taxon>Staphylococcus</taxon>
    </lineage>
</organism>
<proteinExistence type="predicted"/>
<name>Q7X3R4_STAAU</name>
<keyword evidence="1" id="KW-1133">Transmembrane helix</keyword>
<sequence>MFILNNIINGLILPILIINFVLFILSIFYLYIFTFKYTLNVSFLIFEFLFLVCIISSIVLGILWYEFFVLIIKDVLKDKTRAKR</sequence>
<evidence type="ECO:0000313" key="2">
    <source>
        <dbReference type="EMBL" id="AAP55229.1"/>
    </source>
</evidence>